<reference evidence="2" key="1">
    <citation type="journal article" date="2023" name="Genome Biol. Evol.">
        <title>Long-read-based Genome Assembly of Drosophila gunungcola Reveals Fewer Chemosensory Genes in Flower-breeding Species.</title>
        <authorList>
            <person name="Negi A."/>
            <person name="Liao B.Y."/>
            <person name="Yeh S.D."/>
        </authorList>
    </citation>
    <scope>NUCLEOTIDE SEQUENCE</scope>
    <source>
        <strain evidence="2">Sukarami</strain>
    </source>
</reference>
<evidence type="ECO:0000313" key="3">
    <source>
        <dbReference type="Proteomes" id="UP001059596"/>
    </source>
</evidence>
<feature type="compositionally biased region" description="Low complexity" evidence="1">
    <location>
        <begin position="10"/>
        <end position="20"/>
    </location>
</feature>
<dbReference type="AlphaFoldDB" id="A0A9P9YAT9"/>
<sequence>MRKNPFRRSTGAAAVATATTDEPLATDTTIGDEADLQETSTNHALPRCQEQQNPAVQRRMTRKPERCHRSLQQCRLKTPLYTNKHHRCTGDQHE</sequence>
<protein>
    <submittedName>
        <fullName evidence="2">Uncharacterized protein</fullName>
    </submittedName>
</protein>
<accession>A0A9P9YAT9</accession>
<evidence type="ECO:0000256" key="1">
    <source>
        <dbReference type="SAM" id="MobiDB-lite"/>
    </source>
</evidence>
<keyword evidence="3" id="KW-1185">Reference proteome</keyword>
<organism evidence="2 3">
    <name type="scientific">Drosophila gunungcola</name>
    <name type="common">fruit fly</name>
    <dbReference type="NCBI Taxonomy" id="103775"/>
    <lineage>
        <taxon>Eukaryota</taxon>
        <taxon>Metazoa</taxon>
        <taxon>Ecdysozoa</taxon>
        <taxon>Arthropoda</taxon>
        <taxon>Hexapoda</taxon>
        <taxon>Insecta</taxon>
        <taxon>Pterygota</taxon>
        <taxon>Neoptera</taxon>
        <taxon>Endopterygota</taxon>
        <taxon>Diptera</taxon>
        <taxon>Brachycera</taxon>
        <taxon>Muscomorpha</taxon>
        <taxon>Ephydroidea</taxon>
        <taxon>Drosophilidae</taxon>
        <taxon>Drosophila</taxon>
        <taxon>Sophophora</taxon>
    </lineage>
</organism>
<gene>
    <name evidence="2" type="ORF">M5D96_013751</name>
</gene>
<feature type="region of interest" description="Disordered" evidence="1">
    <location>
        <begin position="1"/>
        <end position="28"/>
    </location>
</feature>
<proteinExistence type="predicted"/>
<evidence type="ECO:0000313" key="2">
    <source>
        <dbReference type="EMBL" id="KAI8033493.1"/>
    </source>
</evidence>
<dbReference type="Proteomes" id="UP001059596">
    <property type="component" value="Unassembled WGS sequence"/>
</dbReference>
<dbReference type="EMBL" id="JAMKOV010000129">
    <property type="protein sequence ID" value="KAI8033493.1"/>
    <property type="molecule type" value="Genomic_DNA"/>
</dbReference>
<name>A0A9P9YAT9_9MUSC</name>
<comment type="caution">
    <text evidence="2">The sequence shown here is derived from an EMBL/GenBank/DDBJ whole genome shotgun (WGS) entry which is preliminary data.</text>
</comment>